<name>A0A9P4XB58_9HYPO</name>
<organism evidence="2 3">
    <name type="scientific">Trichoderma lentiforme</name>
    <dbReference type="NCBI Taxonomy" id="1567552"/>
    <lineage>
        <taxon>Eukaryota</taxon>
        <taxon>Fungi</taxon>
        <taxon>Dikarya</taxon>
        <taxon>Ascomycota</taxon>
        <taxon>Pezizomycotina</taxon>
        <taxon>Sordariomycetes</taxon>
        <taxon>Hypocreomycetidae</taxon>
        <taxon>Hypocreales</taxon>
        <taxon>Hypocreaceae</taxon>
        <taxon>Trichoderma</taxon>
    </lineage>
</organism>
<dbReference type="Gene3D" id="3.40.50.1820">
    <property type="entry name" value="alpha/beta hydrolase"/>
    <property type="match status" value="1"/>
</dbReference>
<sequence length="724" mass="81948">MKRCTVLRPSSFGTLRPHQAQRWHSYDKASLTKEALLRKVEAGLGHDADGESLKVDPETKIISTAAGDLPISPIFDPAWMQARRRTEKAAPGPPLGRFRRKLANNPFAQALATPIRRCPSSNTSLPRYFLQDFELIKHPTTGTPWWAPGPLSFEHVQPTKRLDEAQASISSTHDGEASAAEPMSTPAAGRNDNAQAPEEHVRRLRRAPITSYMLNRKLLVDMVGGPNKKYLAMLLAARSGMAIAPDSKTAVWREDMGDVLLQMMRQQATDALATRGNRLHEPRHKFIEPCANWKDVKGVRLRGCVLWLPAKKDAADQYATLDIGEAQYGRKMVVHNLHWLLGEREVQRLRDSAQLFREGEIFVLKQWPSMSVMKLHLLLWRLQGYLAAPDAGSSPRRQLIDSHPPTMRGPNPELIQPEDWARPDQPSYNTPVFLIHDGGGTTFAYHCLEILGRYVYGVHNPYFYTGEVFEGGIPEMGRTYANWIRQTVQEDEFPARRRNHDGTISIMLGGWSLGGLLSMEVARQLADDDVVRVSGILMIDSIYPGKSRSTGYVPLVPTSGPPVKRFPDVEMPKIKIRGLKVDDESSSEEDTSSDEASTDREGLTQNQIHSRRCMAEAVRMVRQWRLPEWSGRLYNRRPRVVLLRAKEYVPTKDGRMVGLDLNREDELLGWGDYDDEMFCDVFDVDGHHFDMFAFERIDAMTRTIKKGLDRLEECSQMMTFGDGW</sequence>
<keyword evidence="3" id="KW-1185">Reference proteome</keyword>
<feature type="region of interest" description="Disordered" evidence="1">
    <location>
        <begin position="577"/>
        <end position="607"/>
    </location>
</feature>
<dbReference type="SUPFAM" id="SSF53474">
    <property type="entry name" value="alpha/beta-Hydrolases"/>
    <property type="match status" value="1"/>
</dbReference>
<feature type="region of interest" description="Disordered" evidence="1">
    <location>
        <begin position="390"/>
        <end position="421"/>
    </location>
</feature>
<dbReference type="AlphaFoldDB" id="A0A9P4XB58"/>
<protein>
    <recommendedName>
        <fullName evidence="4">Thioesterase domain-containing protein</fullName>
    </recommendedName>
</protein>
<proteinExistence type="predicted"/>
<dbReference type="InterPro" id="IPR029058">
    <property type="entry name" value="AB_hydrolase_fold"/>
</dbReference>
<dbReference type="Proteomes" id="UP000801864">
    <property type="component" value="Unassembled WGS sequence"/>
</dbReference>
<feature type="compositionally biased region" description="Acidic residues" evidence="1">
    <location>
        <begin position="584"/>
        <end position="593"/>
    </location>
</feature>
<evidence type="ECO:0000256" key="1">
    <source>
        <dbReference type="SAM" id="MobiDB-lite"/>
    </source>
</evidence>
<evidence type="ECO:0000313" key="2">
    <source>
        <dbReference type="EMBL" id="KAF3066694.1"/>
    </source>
</evidence>
<reference evidence="2 3" key="1">
    <citation type="submission" date="2018-06" db="EMBL/GenBank/DDBJ databases">
        <title>Genome analysis of cellulolytic fungus Trichoderma lentiforme CFAM-422.</title>
        <authorList>
            <person name="Steindorff A.S."/>
            <person name="Formighieri E.F."/>
            <person name="Midorikawa G.E.O."/>
            <person name="Tamietti M.S."/>
            <person name="Ramos E.Z."/>
            <person name="Silva A.S."/>
            <person name="Bon E.P.S."/>
            <person name="Mendes T.D."/>
            <person name="Damaso M.C.T."/>
            <person name="Favaro L.C.L."/>
        </authorList>
    </citation>
    <scope>NUCLEOTIDE SEQUENCE [LARGE SCALE GENOMIC DNA]</scope>
    <source>
        <strain evidence="2 3">CFAM-422</strain>
    </source>
</reference>
<dbReference type="EMBL" id="QLNT01000016">
    <property type="protein sequence ID" value="KAF3066694.1"/>
    <property type="molecule type" value="Genomic_DNA"/>
</dbReference>
<evidence type="ECO:0000313" key="3">
    <source>
        <dbReference type="Proteomes" id="UP000801864"/>
    </source>
</evidence>
<comment type="caution">
    <text evidence="2">The sequence shown here is derived from an EMBL/GenBank/DDBJ whole genome shotgun (WGS) entry which is preliminary data.</text>
</comment>
<feature type="region of interest" description="Disordered" evidence="1">
    <location>
        <begin position="166"/>
        <end position="200"/>
    </location>
</feature>
<gene>
    <name evidence="2" type="ORF">CFAM422_008913</name>
</gene>
<evidence type="ECO:0008006" key="4">
    <source>
        <dbReference type="Google" id="ProtNLM"/>
    </source>
</evidence>
<accession>A0A9P4XB58</accession>